<keyword evidence="2" id="KW-0812">Transmembrane</keyword>
<protein>
    <submittedName>
        <fullName evidence="3">Uncharacterized protein</fullName>
    </submittedName>
</protein>
<feature type="compositionally biased region" description="Low complexity" evidence="1">
    <location>
        <begin position="278"/>
        <end position="292"/>
    </location>
</feature>
<evidence type="ECO:0000256" key="1">
    <source>
        <dbReference type="SAM" id="MobiDB-lite"/>
    </source>
</evidence>
<feature type="region of interest" description="Disordered" evidence="1">
    <location>
        <begin position="336"/>
        <end position="374"/>
    </location>
</feature>
<feature type="region of interest" description="Disordered" evidence="1">
    <location>
        <begin position="271"/>
        <end position="296"/>
    </location>
</feature>
<keyword evidence="4" id="KW-1185">Reference proteome</keyword>
<feature type="region of interest" description="Disordered" evidence="1">
    <location>
        <begin position="152"/>
        <end position="235"/>
    </location>
</feature>
<organism evidence="3 4">
    <name type="scientific">Rhizodiscina lignyota</name>
    <dbReference type="NCBI Taxonomy" id="1504668"/>
    <lineage>
        <taxon>Eukaryota</taxon>
        <taxon>Fungi</taxon>
        <taxon>Dikarya</taxon>
        <taxon>Ascomycota</taxon>
        <taxon>Pezizomycotina</taxon>
        <taxon>Dothideomycetes</taxon>
        <taxon>Pleosporomycetidae</taxon>
        <taxon>Aulographales</taxon>
        <taxon>Rhizodiscinaceae</taxon>
        <taxon>Rhizodiscina</taxon>
    </lineage>
</organism>
<feature type="region of interest" description="Disordered" evidence="1">
    <location>
        <begin position="398"/>
        <end position="461"/>
    </location>
</feature>
<gene>
    <name evidence="3" type="ORF">NA57DRAFT_62378</name>
</gene>
<name>A0A9P4I2X1_9PEZI</name>
<proteinExistence type="predicted"/>
<keyword evidence="2" id="KW-0472">Membrane</keyword>
<feature type="transmembrane region" description="Helical" evidence="2">
    <location>
        <begin position="308"/>
        <end position="329"/>
    </location>
</feature>
<dbReference type="Proteomes" id="UP000799772">
    <property type="component" value="Unassembled WGS sequence"/>
</dbReference>
<feature type="compositionally biased region" description="Basic and acidic residues" evidence="1">
    <location>
        <begin position="398"/>
        <end position="407"/>
    </location>
</feature>
<reference evidence="3" key="1">
    <citation type="journal article" date="2020" name="Stud. Mycol.">
        <title>101 Dothideomycetes genomes: a test case for predicting lifestyles and emergence of pathogens.</title>
        <authorList>
            <person name="Haridas S."/>
            <person name="Albert R."/>
            <person name="Binder M."/>
            <person name="Bloem J."/>
            <person name="Labutti K."/>
            <person name="Salamov A."/>
            <person name="Andreopoulos B."/>
            <person name="Baker S."/>
            <person name="Barry K."/>
            <person name="Bills G."/>
            <person name="Bluhm B."/>
            <person name="Cannon C."/>
            <person name="Castanera R."/>
            <person name="Culley D."/>
            <person name="Daum C."/>
            <person name="Ezra D."/>
            <person name="Gonzalez J."/>
            <person name="Henrissat B."/>
            <person name="Kuo A."/>
            <person name="Liang C."/>
            <person name="Lipzen A."/>
            <person name="Lutzoni F."/>
            <person name="Magnuson J."/>
            <person name="Mondo S."/>
            <person name="Nolan M."/>
            <person name="Ohm R."/>
            <person name="Pangilinan J."/>
            <person name="Park H.-J."/>
            <person name="Ramirez L."/>
            <person name="Alfaro M."/>
            <person name="Sun H."/>
            <person name="Tritt A."/>
            <person name="Yoshinaga Y."/>
            <person name="Zwiers L.-H."/>
            <person name="Turgeon B."/>
            <person name="Goodwin S."/>
            <person name="Spatafora J."/>
            <person name="Crous P."/>
            <person name="Grigoriev I."/>
        </authorList>
    </citation>
    <scope>NUCLEOTIDE SEQUENCE</scope>
    <source>
        <strain evidence="3">CBS 133067</strain>
    </source>
</reference>
<dbReference type="EMBL" id="ML978145">
    <property type="protein sequence ID" value="KAF2092508.1"/>
    <property type="molecule type" value="Genomic_DNA"/>
</dbReference>
<evidence type="ECO:0000256" key="2">
    <source>
        <dbReference type="SAM" id="Phobius"/>
    </source>
</evidence>
<sequence length="461" mass="46871">MSDPNIYVSNGTCYTAPGKKLDGSFIPCGNDAFGHQTCCGAGDNCIADKACFGFHGSGYGSYLTYFAGCTDPSYQDASCPKKDVDQPWVALTLCDNSNGEWAICSQKGDPSTLQPGAYCSCTVASKATVAFSDSTSLTNFCSLPQSTGQSIKFLDGNTPTSPTTSKSAASQTAASQTAASQSAASQSAASQSSAPQKSPGSPSTSADDSSSNAPSSAAATSGPSSTNAASTNPGSASVTVFTSSGNTVTASISPIDSGSASVMFFTSSGKTVTSSIPASTTGGTGAHTSGTTSPGGGANSGLGVGAKVGIIVGAVVGGLILLAIIFFLLRRRRRRRSPSEFESGDSGKDTRPPKPDSSEEHPASATSTTPIVRDANGQLMAEADGRAARPWMLRSELEGSPVKRTEELSPIAELPGSENFAGEQGADRSLTQEAHRQLGPVWRGQSLKLLNDNNVGPVEKE</sequence>
<keyword evidence="2" id="KW-1133">Transmembrane helix</keyword>
<feature type="compositionally biased region" description="Basic and acidic residues" evidence="1">
    <location>
        <begin position="345"/>
        <end position="362"/>
    </location>
</feature>
<comment type="caution">
    <text evidence="3">The sequence shown here is derived from an EMBL/GenBank/DDBJ whole genome shotgun (WGS) entry which is preliminary data.</text>
</comment>
<evidence type="ECO:0000313" key="4">
    <source>
        <dbReference type="Proteomes" id="UP000799772"/>
    </source>
</evidence>
<feature type="compositionally biased region" description="Low complexity" evidence="1">
    <location>
        <begin position="158"/>
        <end position="231"/>
    </location>
</feature>
<dbReference type="AlphaFoldDB" id="A0A9P4I2X1"/>
<dbReference type="OrthoDB" id="4148662at2759"/>
<accession>A0A9P4I2X1</accession>
<evidence type="ECO:0000313" key="3">
    <source>
        <dbReference type="EMBL" id="KAF2092508.1"/>
    </source>
</evidence>